<protein>
    <submittedName>
        <fullName evidence="1">Uncharacterized protein</fullName>
    </submittedName>
</protein>
<organism evidence="1">
    <name type="scientific">Rhizophora mucronata</name>
    <name type="common">Asiatic mangrove</name>
    <dbReference type="NCBI Taxonomy" id="61149"/>
    <lineage>
        <taxon>Eukaryota</taxon>
        <taxon>Viridiplantae</taxon>
        <taxon>Streptophyta</taxon>
        <taxon>Embryophyta</taxon>
        <taxon>Tracheophyta</taxon>
        <taxon>Spermatophyta</taxon>
        <taxon>Magnoliopsida</taxon>
        <taxon>eudicotyledons</taxon>
        <taxon>Gunneridae</taxon>
        <taxon>Pentapetalae</taxon>
        <taxon>rosids</taxon>
        <taxon>fabids</taxon>
        <taxon>Malpighiales</taxon>
        <taxon>Rhizophoraceae</taxon>
        <taxon>Rhizophora</taxon>
    </lineage>
</organism>
<dbReference type="AlphaFoldDB" id="A0A2P2LTH1"/>
<proteinExistence type="predicted"/>
<reference evidence="1" key="1">
    <citation type="submission" date="2018-02" db="EMBL/GenBank/DDBJ databases">
        <title>Rhizophora mucronata_Transcriptome.</title>
        <authorList>
            <person name="Meera S.P."/>
            <person name="Sreeshan A."/>
            <person name="Augustine A."/>
        </authorList>
    </citation>
    <scope>NUCLEOTIDE SEQUENCE</scope>
    <source>
        <tissue evidence="1">Leaf</tissue>
    </source>
</reference>
<evidence type="ECO:0000313" key="1">
    <source>
        <dbReference type="EMBL" id="MBX21272.1"/>
    </source>
</evidence>
<name>A0A2P2LTH1_RHIMU</name>
<dbReference type="EMBL" id="GGEC01040788">
    <property type="protein sequence ID" value="MBX21272.1"/>
    <property type="molecule type" value="Transcribed_RNA"/>
</dbReference>
<sequence length="36" mass="4014">MTEPKSVASFISSEQVETKKMGQMRGLVMVSWLPSL</sequence>
<accession>A0A2P2LTH1</accession>